<accession>A0ABZ1LJK2</accession>
<proteinExistence type="predicted"/>
<gene>
    <name evidence="2" type="ORF">OG814_35455</name>
</gene>
<keyword evidence="1" id="KW-0472">Membrane</keyword>
<protein>
    <submittedName>
        <fullName evidence="2">Uncharacterized protein</fullName>
    </submittedName>
</protein>
<dbReference type="EMBL" id="CP108188">
    <property type="protein sequence ID" value="WTR74210.1"/>
    <property type="molecule type" value="Genomic_DNA"/>
</dbReference>
<name>A0ABZ1LJK2_9ACTN</name>
<evidence type="ECO:0000313" key="2">
    <source>
        <dbReference type="EMBL" id="WTR74210.1"/>
    </source>
</evidence>
<keyword evidence="1" id="KW-0812">Transmembrane</keyword>
<sequence>MSIDAAEFAARLKAEQNDPDREERLRQDRVGRRRKIGLWAGAGVVLASGFAFWLFDVTAGERPANEPFAAGLLEEALWPDAWPLTTGLPFRGSPAARWDRTDVASSMLPPALVRPVGGLGAEQVTTGLEMVREFVREANVSDEVLTGERPEGALALLAPGDPARRELEAALARPTQSRGLLETFTRFDPAEVLVLEDTRAQGSMTYEATPAGELLVHADYTFVYAVLKTEGGWEVRPGREEVARVVVRRQLSVTVREGKLVLGPSRHVIANDACTAPEDGFIHPLFSKEAAKAKGGKRFDPYAAHALLTNMPPGTCLTPTRT</sequence>
<feature type="transmembrane region" description="Helical" evidence="1">
    <location>
        <begin position="36"/>
        <end position="55"/>
    </location>
</feature>
<dbReference type="Proteomes" id="UP001622594">
    <property type="component" value="Chromosome"/>
</dbReference>
<keyword evidence="1" id="KW-1133">Transmembrane helix</keyword>
<reference evidence="2 3" key="1">
    <citation type="submission" date="2022-10" db="EMBL/GenBank/DDBJ databases">
        <title>The complete genomes of actinobacterial strains from the NBC collection.</title>
        <authorList>
            <person name="Joergensen T.S."/>
            <person name="Alvarez Arevalo M."/>
            <person name="Sterndorff E.B."/>
            <person name="Faurdal D."/>
            <person name="Vuksanovic O."/>
            <person name="Mourched A.-S."/>
            <person name="Charusanti P."/>
            <person name="Shaw S."/>
            <person name="Blin K."/>
            <person name="Weber T."/>
        </authorList>
    </citation>
    <scope>NUCLEOTIDE SEQUENCE [LARGE SCALE GENOMIC DNA]</scope>
    <source>
        <strain evidence="2 3">NBC_00123</strain>
    </source>
</reference>
<keyword evidence="3" id="KW-1185">Reference proteome</keyword>
<evidence type="ECO:0000313" key="3">
    <source>
        <dbReference type="Proteomes" id="UP001622594"/>
    </source>
</evidence>
<evidence type="ECO:0000256" key="1">
    <source>
        <dbReference type="SAM" id="Phobius"/>
    </source>
</evidence>
<dbReference type="RefSeq" id="WP_406336826.1">
    <property type="nucleotide sequence ID" value="NZ_CP108188.1"/>
</dbReference>
<organism evidence="2 3">
    <name type="scientific">Streptomyces zaomyceticus</name>
    <dbReference type="NCBI Taxonomy" id="68286"/>
    <lineage>
        <taxon>Bacteria</taxon>
        <taxon>Bacillati</taxon>
        <taxon>Actinomycetota</taxon>
        <taxon>Actinomycetes</taxon>
        <taxon>Kitasatosporales</taxon>
        <taxon>Streptomycetaceae</taxon>
        <taxon>Streptomyces</taxon>
    </lineage>
</organism>